<dbReference type="EMBL" id="RYZW01000018">
    <property type="protein sequence ID" value="TDZ67245.1"/>
    <property type="molecule type" value="Genomic_DNA"/>
</dbReference>
<evidence type="ECO:0000256" key="1">
    <source>
        <dbReference type="SAM" id="MobiDB-lite"/>
    </source>
</evidence>
<comment type="caution">
    <text evidence="2">The sequence shown here is derived from an EMBL/GenBank/DDBJ whole genome shotgun (WGS) entry which is preliminary data.</text>
</comment>
<reference evidence="2 3" key="1">
    <citation type="submission" date="2018-12" db="EMBL/GenBank/DDBJ databases">
        <title>Genome sequence and assembly of Colletotrichum trifolii.</title>
        <authorList>
            <person name="Gan P."/>
            <person name="Shirasu K."/>
        </authorList>
    </citation>
    <scope>NUCLEOTIDE SEQUENCE [LARGE SCALE GENOMIC DNA]</scope>
    <source>
        <strain evidence="2 3">543-2</strain>
    </source>
</reference>
<accession>A0A4R8RKT3</accession>
<name>A0A4R8RKT3_COLTR</name>
<dbReference type="Proteomes" id="UP000295703">
    <property type="component" value="Unassembled WGS sequence"/>
</dbReference>
<gene>
    <name evidence="2" type="ORF">CTRI78_v003114</name>
</gene>
<dbReference type="AlphaFoldDB" id="A0A4R8RKT3"/>
<keyword evidence="3" id="KW-1185">Reference proteome</keyword>
<feature type="region of interest" description="Disordered" evidence="1">
    <location>
        <begin position="79"/>
        <end position="124"/>
    </location>
</feature>
<protein>
    <submittedName>
        <fullName evidence="2">Uncharacterized protein</fullName>
    </submittedName>
</protein>
<proteinExistence type="predicted"/>
<sequence length="124" mass="13165">MRDQGVSDGTGEKGRIVGFEQNDKPVVWELDPENWVGLSRSESAKAGKAGTKTRGDGPNGLVVGLVWFGLVLELGVESTGGIPQPWEGGPWTLGPGNVDLGPLPLSSWRTSSDGAWPSKRPRDN</sequence>
<organism evidence="2 3">
    <name type="scientific">Colletotrichum trifolii</name>
    <dbReference type="NCBI Taxonomy" id="5466"/>
    <lineage>
        <taxon>Eukaryota</taxon>
        <taxon>Fungi</taxon>
        <taxon>Dikarya</taxon>
        <taxon>Ascomycota</taxon>
        <taxon>Pezizomycotina</taxon>
        <taxon>Sordariomycetes</taxon>
        <taxon>Hypocreomycetidae</taxon>
        <taxon>Glomerellales</taxon>
        <taxon>Glomerellaceae</taxon>
        <taxon>Colletotrichum</taxon>
        <taxon>Colletotrichum orbiculare species complex</taxon>
    </lineage>
</organism>
<evidence type="ECO:0000313" key="3">
    <source>
        <dbReference type="Proteomes" id="UP000295703"/>
    </source>
</evidence>
<evidence type="ECO:0000313" key="2">
    <source>
        <dbReference type="EMBL" id="TDZ67245.1"/>
    </source>
</evidence>